<dbReference type="Pfam" id="PF02481">
    <property type="entry name" value="DNA_processg_A"/>
    <property type="match status" value="1"/>
</dbReference>
<dbReference type="GO" id="GO:0009294">
    <property type="term" value="P:DNA-mediated transformation"/>
    <property type="evidence" value="ECO:0007669"/>
    <property type="project" value="InterPro"/>
</dbReference>
<dbReference type="EMBL" id="AMXN01000005">
    <property type="protein sequence ID" value="ELS60594.1"/>
    <property type="molecule type" value="Genomic_DNA"/>
</dbReference>
<dbReference type="InterPro" id="IPR057666">
    <property type="entry name" value="DrpA_SLOG"/>
</dbReference>
<dbReference type="PANTHER" id="PTHR43022:SF1">
    <property type="entry name" value="PROTEIN SMF"/>
    <property type="match status" value="1"/>
</dbReference>
<organism evidence="3 4">
    <name type="scientific">Bacillus inaquosorum KCTC 13429</name>
    <dbReference type="NCBI Taxonomy" id="1236548"/>
    <lineage>
        <taxon>Bacteria</taxon>
        <taxon>Bacillati</taxon>
        <taxon>Bacillota</taxon>
        <taxon>Bacilli</taxon>
        <taxon>Bacillales</taxon>
        <taxon>Bacillaceae</taxon>
        <taxon>Bacillus</taxon>
    </lineage>
</organism>
<protein>
    <recommendedName>
        <fullName evidence="2">Smf/DprA SLOG domain-containing protein</fullName>
    </recommendedName>
</protein>
<accession>A0A9W5LH14</accession>
<evidence type="ECO:0000313" key="3">
    <source>
        <dbReference type="EMBL" id="ELS60594.1"/>
    </source>
</evidence>
<comment type="similarity">
    <text evidence="1">Belongs to the DprA/Smf family.</text>
</comment>
<sequence length="346" mass="39095">MSAAFWIALSNIEGMGVKTIKKLYTYFPNLTLEDLSINKEKISDTVKNSKILQKMLDEVYLLRKIEDAERQVKLHESKGIQVIDIASQYYPKLLRFIEDPPVVLYCKGNIELLKDDRKIAIVGTRNPTELGYKAAMKVSAQFCKRNFVVVSGLAVGIDTAGHKGAINVNGKTIAVLAGSLDKIYPKENTEFANEIIKRNGLLISETPLGGKTYRNSFVLRDRIQSGLSLGVCPVQTPLKGGTQHTIKFAQNQERMLFCPNPLEEREVEATQGIYHLLENRLASKIENESDYEKIIKSLANTLERLINTNVISRKEIIGHTKDQKIKQDKIEQLSFFDENSNRENLH</sequence>
<name>A0A9W5LH14_9BACI</name>
<dbReference type="SUPFAM" id="SSF102405">
    <property type="entry name" value="MCP/YpsA-like"/>
    <property type="match status" value="1"/>
</dbReference>
<dbReference type="PANTHER" id="PTHR43022">
    <property type="entry name" value="PROTEIN SMF"/>
    <property type="match status" value="1"/>
</dbReference>
<evidence type="ECO:0000256" key="1">
    <source>
        <dbReference type="ARBA" id="ARBA00006525"/>
    </source>
</evidence>
<gene>
    <name evidence="3" type="ORF">BSI_29940</name>
</gene>
<evidence type="ECO:0000313" key="4">
    <source>
        <dbReference type="Proteomes" id="UP000011182"/>
    </source>
</evidence>
<comment type="caution">
    <text evidence="3">The sequence shown here is derived from an EMBL/GenBank/DDBJ whole genome shotgun (WGS) entry which is preliminary data.</text>
</comment>
<dbReference type="InterPro" id="IPR003488">
    <property type="entry name" value="DprA"/>
</dbReference>
<proteinExistence type="inferred from homology"/>
<dbReference type="AlphaFoldDB" id="A0A9W5LH14"/>
<dbReference type="Proteomes" id="UP000011182">
    <property type="component" value="Unassembled WGS sequence"/>
</dbReference>
<dbReference type="Gene3D" id="3.40.50.450">
    <property type="match status" value="1"/>
</dbReference>
<dbReference type="RefSeq" id="WP_003240080.1">
    <property type="nucleotide sequence ID" value="NZ_AMXN01000005.1"/>
</dbReference>
<keyword evidence="4" id="KW-1185">Reference proteome</keyword>
<reference evidence="3 4" key="1">
    <citation type="journal article" date="2014" name="Syst. Appl. Microbiol.">
        <title>Genomic insights into the taxonomic status of the three subspecies of Bacillus subtilis.</title>
        <authorList>
            <person name="Yi H."/>
            <person name="Chun J."/>
            <person name="Cha C.J."/>
        </authorList>
    </citation>
    <scope>NUCLEOTIDE SEQUENCE [LARGE SCALE GENOMIC DNA]</scope>
    <source>
        <strain evidence="3 4">KCTC 13429</strain>
    </source>
</reference>
<feature type="domain" description="Smf/DprA SLOG" evidence="2">
    <location>
        <begin position="82"/>
        <end position="290"/>
    </location>
</feature>
<evidence type="ECO:0000259" key="2">
    <source>
        <dbReference type="Pfam" id="PF02481"/>
    </source>
</evidence>